<dbReference type="OrthoDB" id="6513042at2759"/>
<dbReference type="InterPro" id="IPR047187">
    <property type="entry name" value="SF1_C_Upf1"/>
</dbReference>
<dbReference type="PANTHER" id="PTHR10887:SF433">
    <property type="entry name" value="DNA REPLICATION ATP-DEPENDENT HELICASE_NUCLEASE DNA2"/>
    <property type="match status" value="1"/>
</dbReference>
<dbReference type="EMBL" id="QEAM01000591">
    <property type="protein sequence ID" value="TPX38633.1"/>
    <property type="molecule type" value="Genomic_DNA"/>
</dbReference>
<dbReference type="VEuPathDB" id="FungiDB:SeMB42_g07481"/>
<evidence type="ECO:0000256" key="19">
    <source>
        <dbReference type="ARBA" id="ARBA00047995"/>
    </source>
</evidence>
<dbReference type="FunFam" id="3.40.50.300:FF:000789">
    <property type="entry name" value="DNA replication ATP-dependent helicase/nuclease DNA2"/>
    <property type="match status" value="1"/>
</dbReference>
<evidence type="ECO:0000256" key="8">
    <source>
        <dbReference type="ARBA" id="ARBA00022759"/>
    </source>
</evidence>
<dbReference type="GO" id="GO:0005634">
    <property type="term" value="C:nucleus"/>
    <property type="evidence" value="ECO:0007669"/>
    <property type="project" value="UniProtKB-SubCell"/>
</dbReference>
<feature type="domain" description="DNA2/NAM7 helicase helicase" evidence="24">
    <location>
        <begin position="1185"/>
        <end position="1251"/>
    </location>
</feature>
<keyword evidence="16 20" id="KW-0234">DNA repair</keyword>
<evidence type="ECO:0000259" key="24">
    <source>
        <dbReference type="Pfam" id="PF13086"/>
    </source>
</evidence>
<dbReference type="PANTHER" id="PTHR10887">
    <property type="entry name" value="DNA2/NAM7 HELICASE FAMILY"/>
    <property type="match status" value="1"/>
</dbReference>
<feature type="compositionally biased region" description="Polar residues" evidence="21">
    <location>
        <begin position="40"/>
        <end position="62"/>
    </location>
</feature>
<feature type="domain" description="DNA replication factor Dna2 N-terminal" evidence="23">
    <location>
        <begin position="510"/>
        <end position="715"/>
    </location>
</feature>
<evidence type="ECO:0000256" key="2">
    <source>
        <dbReference type="ARBA" id="ARBA00007913"/>
    </source>
</evidence>
<feature type="domain" description="DNA2/NAM7 helicase-like C-terminal" evidence="25">
    <location>
        <begin position="1261"/>
        <end position="1479"/>
    </location>
</feature>
<keyword evidence="9 20" id="KW-0227">DNA damage</keyword>
<dbReference type="Pfam" id="PF08696">
    <property type="entry name" value="Dna2"/>
    <property type="match status" value="1"/>
</dbReference>
<dbReference type="Pfam" id="PF01930">
    <property type="entry name" value="Cas_Cas4"/>
    <property type="match status" value="1"/>
</dbReference>
<dbReference type="GO" id="GO:0033567">
    <property type="term" value="P:DNA replication, Okazaki fragment processing"/>
    <property type="evidence" value="ECO:0007669"/>
    <property type="project" value="UniProtKB-UniRule"/>
</dbReference>
<feature type="region of interest" description="Disordered" evidence="21">
    <location>
        <begin position="1"/>
        <end position="191"/>
    </location>
</feature>
<keyword evidence="5 20" id="KW-0540">Nuclease</keyword>
<dbReference type="InterPro" id="IPR026851">
    <property type="entry name" value="Dna2/JHS1_DEXXQ-box"/>
</dbReference>
<gene>
    <name evidence="26" type="ORF">SeLEV6574_g07712</name>
</gene>
<dbReference type="GO" id="GO:0003677">
    <property type="term" value="F:DNA binding"/>
    <property type="evidence" value="ECO:0007669"/>
    <property type="project" value="UniProtKB-UniRule"/>
</dbReference>
<dbReference type="InterPro" id="IPR041679">
    <property type="entry name" value="DNA2/NAM7-like_C"/>
</dbReference>
<evidence type="ECO:0000256" key="11">
    <source>
        <dbReference type="ARBA" id="ARBA00022806"/>
    </source>
</evidence>
<dbReference type="InterPro" id="IPR011604">
    <property type="entry name" value="PDDEXK-like_dom_sf"/>
</dbReference>
<dbReference type="InterPro" id="IPR041677">
    <property type="entry name" value="DNA2/NAM7_AAA_11"/>
</dbReference>
<feature type="domain" description="DUF83" evidence="22">
    <location>
        <begin position="729"/>
        <end position="827"/>
    </location>
</feature>
<reference evidence="26 27" key="1">
    <citation type="journal article" date="2019" name="Sci. Rep.">
        <title>Comparative genomics of chytrid fungi reveal insights into the obligate biotrophic and pathogenic lifestyle of Synchytrium endobioticum.</title>
        <authorList>
            <person name="van de Vossenberg B.T.L.H."/>
            <person name="Warris S."/>
            <person name="Nguyen H.D.T."/>
            <person name="van Gent-Pelzer M.P.E."/>
            <person name="Joly D.L."/>
            <person name="van de Geest H.C."/>
            <person name="Bonants P.J.M."/>
            <person name="Smith D.S."/>
            <person name="Levesque C.A."/>
            <person name="van der Lee T.A.J."/>
        </authorList>
    </citation>
    <scope>NUCLEOTIDE SEQUENCE [LARGE SCALE GENOMIC DNA]</scope>
    <source>
        <strain evidence="26 27">LEV6574</strain>
    </source>
</reference>
<evidence type="ECO:0000256" key="17">
    <source>
        <dbReference type="ARBA" id="ARBA00023242"/>
    </source>
</evidence>
<comment type="subcellular location">
    <subcellularLocation>
        <location evidence="20">Nucleus</location>
    </subcellularLocation>
    <subcellularLocation>
        <location evidence="20">Chromosome</location>
    </subcellularLocation>
</comment>
<keyword evidence="15 20" id="KW-0238">DNA-binding</keyword>
<dbReference type="Gene3D" id="3.90.320.10">
    <property type="match status" value="1"/>
</dbReference>
<dbReference type="InterPro" id="IPR027417">
    <property type="entry name" value="P-loop_NTPase"/>
</dbReference>
<keyword evidence="3 20" id="KW-0004">4Fe-4S</keyword>
<feature type="region of interest" description="Disordered" evidence="21">
    <location>
        <begin position="364"/>
        <end position="399"/>
    </location>
</feature>
<evidence type="ECO:0000259" key="25">
    <source>
        <dbReference type="Pfam" id="PF13087"/>
    </source>
</evidence>
<name>A0A507CL42_9FUNG</name>
<dbReference type="CDD" id="cd22318">
    <property type="entry name" value="DNA2_N-like"/>
    <property type="match status" value="1"/>
</dbReference>
<dbReference type="GO" id="GO:0005737">
    <property type="term" value="C:cytoplasm"/>
    <property type="evidence" value="ECO:0007669"/>
    <property type="project" value="TreeGrafter"/>
</dbReference>
<dbReference type="SUPFAM" id="SSF52540">
    <property type="entry name" value="P-loop containing nucleoside triphosphate hydrolases"/>
    <property type="match status" value="1"/>
</dbReference>
<keyword evidence="7 20" id="KW-0547">Nucleotide-binding</keyword>
<keyword evidence="12 20" id="KW-0067">ATP-binding</keyword>
<sequence>MSSKQTKARQAAKENASDRRDIRSMFPGKPLLSSGVGVKPTTSNSINTLSHQKLTTKATASPLSAAVKNGENAPRSSSPSFRKASKPPVAPLGSSAAANRDTDAAARHILPNRNKSTSKTTDSKSKTSTNPPQQPLRHQNKSEPEHSVPAANDENITNISKSPRIIDQSLSEENHTHSKTNDASSTTPIASKLTPSLSSEIRNGDASDANSSNADHVVWATSPALAKLKAGPSTGPAHSEAEIKELFAALNCNRPNAIDTSPLGASKRSSTPNHSPLPRAATQMLKTTADCLSPKGNAALVSFRQRAFKRSLSDGNLALASQKRQRGEYGEWSGIFNSDGLVDFAEVLQKAMYDVSGRYRRDYEISGPQTVSNDEGAGGPKDNGRQLGDVSSNLNSEQYDSNSQFIKSKICRESVGKENLPPLSVQPASPANTVRPRHSSLPPTRLNVSADLSNTVEVSLTIAPSSKAPIHAIAQAKKFKRYLVLEVQDRDYVYLGESRAPEKVLRVWDDEGKAEAFIHLREDWFDTLVEVGSFIHYIGELKPEENYKYIVNNEKNMIVLQPDLLMTSTSVSDAGCTRRAVLQERVRGTDPRAAEPLFGTMLHELFQQALIRGSFEVARIRADIPRIISNNLEGLWAARETEVSAKERLEKALSAYIEWSKKFMGQTPKTDALLIDHRKRAPPSKTVSIMRILDIEENIWSPMVGLKGKVDASVQLKIRDGSGPLSTVIAPLEVKTGRAYHAPSHMAQTSMYTMLMRDRYDVTISAGLLYYVQTGEMLHVGPAWEEVRQLIISRNRMVGHLTSNGALPEVIKNANTCNKCFVRDTCILYHRAAEAGTAESFGLADAFMAKTVHLTQSHLAFFEKWERLITLEEKSSDKYRAEIWNMSSEDRQKAGRAFSRMRVDPMFSQRQEKQKHGAIASRHRYRLIRNPPSSSRSSHSELQSLLNSQISVGDTVVVSSEDGLQIGLAVGVVTALAPESIVISADRPLTGPPQRMAHEFDSRIHQNFVGTLTNKTCPQTLFRIDKDELSTAMGLVRGNLVLMFGEGEKASHLRRLIVDLEPPRFTATSNTKISTQLPDFGSGLNVDQHKAVQKVKSAQDYALILGMPGTGKTTTISILIRTLVAEGKSILLTSYTHTAVDNVLLKLKQDGVEFVRLGNTDKVHPGVVEYTPSNQQGITTVAEMEAFYAAKNVVATTCLGVSHGLFSRRTFDYCIVDEASQLTLPVCLGPLRFAKKFVLVGDHYQLPPLVKHQEARDNGLAVSLFRRLSEAHPSAVTYLEHQYRMCSDITLLSNTLIYNHRLRCGTPAVADAMLQISGFLDGMHAVHQQSHLAVHSGACEGHMCWIRGILDPVRRVVFVDTDSVPAPDSKRGESTQNDTEAVLVKHTVESLIASSVEEGEIGVISPYRSQLKVLTHILLNRPGVEVHTVDKFQGRDKECVIVSLVRSNSNQNIGDLLRDWRRINVAFTRAKHKLIIFGSGSTLAATDLFTAFLDLVEQKQWVYKLPPKAHQMHYFPQPTKSPNDTKRPSVAFLGTKSSSALTALRKRSPIMGDVVANYR</sequence>
<evidence type="ECO:0000256" key="7">
    <source>
        <dbReference type="ARBA" id="ARBA00022741"/>
    </source>
</evidence>
<keyword evidence="20" id="KW-0158">Chromosome</keyword>
<organism evidence="26 27">
    <name type="scientific">Synchytrium endobioticum</name>
    <dbReference type="NCBI Taxonomy" id="286115"/>
    <lineage>
        <taxon>Eukaryota</taxon>
        <taxon>Fungi</taxon>
        <taxon>Fungi incertae sedis</taxon>
        <taxon>Chytridiomycota</taxon>
        <taxon>Chytridiomycota incertae sedis</taxon>
        <taxon>Chytridiomycetes</taxon>
        <taxon>Synchytriales</taxon>
        <taxon>Synchytriaceae</taxon>
        <taxon>Synchytrium</taxon>
    </lineage>
</organism>
<dbReference type="FunFam" id="3.40.50.300:FF:001170">
    <property type="entry name" value="DNA replication helicase Dna2"/>
    <property type="match status" value="1"/>
</dbReference>
<dbReference type="GO" id="GO:0046872">
    <property type="term" value="F:metal ion binding"/>
    <property type="evidence" value="ECO:0007669"/>
    <property type="project" value="UniProtKB-UniRule"/>
</dbReference>
<dbReference type="InterPro" id="IPR022765">
    <property type="entry name" value="Dna2/Cas4_DUF83"/>
</dbReference>
<evidence type="ECO:0000256" key="6">
    <source>
        <dbReference type="ARBA" id="ARBA00022723"/>
    </source>
</evidence>
<accession>A0A507CL42</accession>
<evidence type="ECO:0000313" key="27">
    <source>
        <dbReference type="Proteomes" id="UP000320475"/>
    </source>
</evidence>
<comment type="cofactor">
    <cofactor evidence="1">
        <name>[4Fe-4S] cluster</name>
        <dbReference type="ChEBI" id="CHEBI:49883"/>
    </cofactor>
</comment>
<feature type="domain" description="DNA2/NAM7 helicase helicase" evidence="24">
    <location>
        <begin position="1084"/>
        <end position="1172"/>
    </location>
</feature>
<dbReference type="Pfam" id="PF13087">
    <property type="entry name" value="AAA_12"/>
    <property type="match status" value="1"/>
</dbReference>
<dbReference type="CDD" id="cd18041">
    <property type="entry name" value="DEXXQc_DNA2"/>
    <property type="match status" value="1"/>
</dbReference>
<dbReference type="GO" id="GO:0017108">
    <property type="term" value="F:5'-flap endonuclease activity"/>
    <property type="evidence" value="ECO:0007669"/>
    <property type="project" value="UniProtKB-UniRule"/>
</dbReference>
<keyword evidence="8" id="KW-0255">Endonuclease</keyword>
<dbReference type="EC" id="3.1.-.-" evidence="20"/>
<evidence type="ECO:0000313" key="26">
    <source>
        <dbReference type="EMBL" id="TPX38633.1"/>
    </source>
</evidence>
<feature type="compositionally biased region" description="Basic and acidic residues" evidence="21">
    <location>
        <begin position="11"/>
        <end position="23"/>
    </location>
</feature>
<keyword evidence="6 20" id="KW-0479">Metal-binding</keyword>
<dbReference type="InterPro" id="IPR045055">
    <property type="entry name" value="DNA2/NAM7-like"/>
</dbReference>
<evidence type="ECO:0000259" key="23">
    <source>
        <dbReference type="Pfam" id="PF08696"/>
    </source>
</evidence>
<dbReference type="Pfam" id="PF13086">
    <property type="entry name" value="AAA_11"/>
    <property type="match status" value="2"/>
</dbReference>
<dbReference type="GO" id="GO:0017116">
    <property type="term" value="F:single-stranded DNA helicase activity"/>
    <property type="evidence" value="ECO:0007669"/>
    <property type="project" value="UniProtKB-UniRule"/>
</dbReference>
<evidence type="ECO:0000256" key="13">
    <source>
        <dbReference type="ARBA" id="ARBA00023004"/>
    </source>
</evidence>
<dbReference type="GO" id="GO:0016887">
    <property type="term" value="F:ATP hydrolysis activity"/>
    <property type="evidence" value="ECO:0007669"/>
    <property type="project" value="RHEA"/>
</dbReference>
<dbReference type="Gene3D" id="3.40.50.300">
    <property type="entry name" value="P-loop containing nucleotide triphosphate hydrolases"/>
    <property type="match status" value="3"/>
</dbReference>
<dbReference type="InterPro" id="IPR014808">
    <property type="entry name" value="DNA_replication_fac_Dna2_N"/>
</dbReference>
<evidence type="ECO:0000256" key="9">
    <source>
        <dbReference type="ARBA" id="ARBA00022763"/>
    </source>
</evidence>
<evidence type="ECO:0000256" key="21">
    <source>
        <dbReference type="SAM" id="MobiDB-lite"/>
    </source>
</evidence>
<dbReference type="GO" id="GO:0005524">
    <property type="term" value="F:ATP binding"/>
    <property type="evidence" value="ECO:0007669"/>
    <property type="project" value="UniProtKB-UniRule"/>
</dbReference>
<evidence type="ECO:0000256" key="18">
    <source>
        <dbReference type="ARBA" id="ARBA00023268"/>
    </source>
</evidence>
<keyword evidence="11 20" id="KW-0347">Helicase</keyword>
<dbReference type="GO" id="GO:0051539">
    <property type="term" value="F:4 iron, 4 sulfur cluster binding"/>
    <property type="evidence" value="ECO:0007669"/>
    <property type="project" value="UniProtKB-UniRule"/>
</dbReference>
<dbReference type="GO" id="GO:0006281">
    <property type="term" value="P:DNA repair"/>
    <property type="evidence" value="ECO:0007669"/>
    <property type="project" value="UniProtKB-KW"/>
</dbReference>
<comment type="caution">
    <text evidence="26">The sequence shown here is derived from an EMBL/GenBank/DDBJ whole genome shotgun (WGS) entry which is preliminary data.</text>
</comment>
<evidence type="ECO:0000256" key="4">
    <source>
        <dbReference type="ARBA" id="ARBA00022705"/>
    </source>
</evidence>
<evidence type="ECO:0000256" key="3">
    <source>
        <dbReference type="ARBA" id="ARBA00022485"/>
    </source>
</evidence>
<evidence type="ECO:0000256" key="15">
    <source>
        <dbReference type="ARBA" id="ARBA00023125"/>
    </source>
</evidence>
<dbReference type="CDD" id="cd18808">
    <property type="entry name" value="SF1_C_Upf1"/>
    <property type="match status" value="1"/>
</dbReference>
<keyword evidence="10 20" id="KW-0378">Hydrolase</keyword>
<dbReference type="EC" id="3.6.4.12" evidence="20"/>
<evidence type="ECO:0000256" key="1">
    <source>
        <dbReference type="ARBA" id="ARBA00001966"/>
    </source>
</evidence>
<comment type="catalytic activity">
    <reaction evidence="19 20">
        <text>ATP + H2O = ADP + phosphate + H(+)</text>
        <dbReference type="Rhea" id="RHEA:13065"/>
        <dbReference type="ChEBI" id="CHEBI:15377"/>
        <dbReference type="ChEBI" id="CHEBI:15378"/>
        <dbReference type="ChEBI" id="CHEBI:30616"/>
        <dbReference type="ChEBI" id="CHEBI:43474"/>
        <dbReference type="ChEBI" id="CHEBI:456216"/>
        <dbReference type="EC" id="3.6.4.12"/>
    </reaction>
</comment>
<comment type="similarity">
    <text evidence="2 20">Belongs to the DNA2/NAM7 helicase family.</text>
</comment>
<dbReference type="GO" id="GO:0071932">
    <property type="term" value="P:replication fork reversal"/>
    <property type="evidence" value="ECO:0007669"/>
    <property type="project" value="TreeGrafter"/>
</dbReference>
<evidence type="ECO:0000256" key="10">
    <source>
        <dbReference type="ARBA" id="ARBA00022801"/>
    </source>
</evidence>
<feature type="compositionally biased region" description="Polar residues" evidence="21">
    <location>
        <begin position="389"/>
        <end position="399"/>
    </location>
</feature>
<keyword evidence="17 20" id="KW-0539">Nucleus</keyword>
<keyword evidence="13 20" id="KW-0408">Iron</keyword>
<proteinExistence type="inferred from homology"/>
<comment type="function">
    <text evidence="20">Key enzyme involved in DNA replication and DNA repair. Involved in Okazaki fragments processing by cleaving long flaps that escape FEN1: flaps that are longer than 27 nucleotides are coated by replication protein A complex (RPA), leading to recruit DNA2 which cleaves the flap until it is too short to bind RPA and becomes a substrate for FEN1. Also involved in 5'-end resection of DNA during double-strand break (DSB) repair by mediating the cleavage of 5'-ssDNA.</text>
</comment>
<dbReference type="Proteomes" id="UP000320475">
    <property type="component" value="Unassembled WGS sequence"/>
</dbReference>
<keyword evidence="14 20" id="KW-0411">Iron-sulfur</keyword>
<keyword evidence="18 20" id="KW-0511">Multifunctional enzyme</keyword>
<evidence type="ECO:0000256" key="16">
    <source>
        <dbReference type="ARBA" id="ARBA00023204"/>
    </source>
</evidence>
<dbReference type="GO" id="GO:0005694">
    <property type="term" value="C:chromosome"/>
    <property type="evidence" value="ECO:0007669"/>
    <property type="project" value="UniProtKB-SubCell"/>
</dbReference>
<feature type="region of interest" description="Disordered" evidence="21">
    <location>
        <begin position="418"/>
        <end position="446"/>
    </location>
</feature>
<feature type="compositionally biased region" description="Polar residues" evidence="21">
    <location>
        <begin position="181"/>
        <end position="191"/>
    </location>
</feature>
<protein>
    <recommendedName>
        <fullName evidence="20">DNA replication ATP-dependent helicase/nuclease</fullName>
        <ecNumber evidence="20">3.1.-.-</ecNumber>
        <ecNumber evidence="20">3.6.4.12</ecNumber>
    </recommendedName>
</protein>
<evidence type="ECO:0000256" key="5">
    <source>
        <dbReference type="ARBA" id="ARBA00022722"/>
    </source>
</evidence>
<evidence type="ECO:0000256" key="12">
    <source>
        <dbReference type="ARBA" id="ARBA00022840"/>
    </source>
</evidence>
<evidence type="ECO:0000256" key="20">
    <source>
        <dbReference type="RuleBase" id="RU367041"/>
    </source>
</evidence>
<evidence type="ECO:0000259" key="22">
    <source>
        <dbReference type="Pfam" id="PF01930"/>
    </source>
</evidence>
<evidence type="ECO:0000256" key="14">
    <source>
        <dbReference type="ARBA" id="ARBA00023014"/>
    </source>
</evidence>
<keyword evidence="4 20" id="KW-0235">DNA replication</keyword>